<dbReference type="InterPro" id="IPR001226">
    <property type="entry name" value="Flavodoxin_CS"/>
</dbReference>
<proteinExistence type="predicted"/>
<gene>
    <name evidence="2" type="ORF">SAMN04487834_100226</name>
</gene>
<evidence type="ECO:0000313" key="3">
    <source>
        <dbReference type="Proteomes" id="UP000183028"/>
    </source>
</evidence>
<dbReference type="Proteomes" id="UP000183028">
    <property type="component" value="Unassembled WGS sequence"/>
</dbReference>
<dbReference type="OrthoDB" id="9806505at2"/>
<dbReference type="Pfam" id="PF12682">
    <property type="entry name" value="Flavodoxin_4"/>
    <property type="match status" value="1"/>
</dbReference>
<dbReference type="GO" id="GO:0009055">
    <property type="term" value="F:electron transfer activity"/>
    <property type="evidence" value="ECO:0007669"/>
    <property type="project" value="InterPro"/>
</dbReference>
<dbReference type="PANTHER" id="PTHR39201">
    <property type="entry name" value="EXPORTED PROTEIN-RELATED"/>
    <property type="match status" value="1"/>
</dbReference>
<accession>A0A1H6QDN0</accession>
<dbReference type="InterPro" id="IPR029039">
    <property type="entry name" value="Flavoprotein-like_sf"/>
</dbReference>
<dbReference type="SUPFAM" id="SSF52218">
    <property type="entry name" value="Flavoproteins"/>
    <property type="match status" value="1"/>
</dbReference>
<dbReference type="PANTHER" id="PTHR39201:SF1">
    <property type="entry name" value="FLAVODOXIN-LIKE DOMAIN-CONTAINING PROTEIN"/>
    <property type="match status" value="1"/>
</dbReference>
<evidence type="ECO:0000313" key="2">
    <source>
        <dbReference type="EMBL" id="SEI39014.1"/>
    </source>
</evidence>
<dbReference type="STRING" id="322505.SAMN04487836_11428"/>
<feature type="domain" description="Flavodoxin-like" evidence="1">
    <location>
        <begin position="4"/>
        <end position="139"/>
    </location>
</feature>
<evidence type="ECO:0000259" key="1">
    <source>
        <dbReference type="Pfam" id="PF12682"/>
    </source>
</evidence>
<keyword evidence="3" id="KW-1185">Reference proteome</keyword>
<dbReference type="eggNOG" id="COG0716">
    <property type="taxonomic scope" value="Bacteria"/>
</dbReference>
<dbReference type="EMBL" id="FNYK01000002">
    <property type="protein sequence ID" value="SEI39014.1"/>
    <property type="molecule type" value="Genomic_DNA"/>
</dbReference>
<dbReference type="PROSITE" id="PS00201">
    <property type="entry name" value="FLAVODOXIN"/>
    <property type="match status" value="1"/>
</dbReference>
<reference evidence="3" key="1">
    <citation type="submission" date="2016-10" db="EMBL/GenBank/DDBJ databases">
        <authorList>
            <person name="Varghese N."/>
        </authorList>
    </citation>
    <scope>NUCLEOTIDE SEQUENCE [LARGE SCALE GENOMIC DNA]</scope>
    <source>
        <strain evidence="3">DSM 20406</strain>
    </source>
</reference>
<dbReference type="Gene3D" id="3.40.50.360">
    <property type="match status" value="1"/>
</dbReference>
<organism evidence="2 3">
    <name type="scientific">Sharpea azabuensis</name>
    <dbReference type="NCBI Taxonomy" id="322505"/>
    <lineage>
        <taxon>Bacteria</taxon>
        <taxon>Bacillati</taxon>
        <taxon>Bacillota</taxon>
        <taxon>Erysipelotrichia</taxon>
        <taxon>Erysipelotrichales</taxon>
        <taxon>Coprobacillaceae</taxon>
        <taxon>Sharpea</taxon>
    </lineage>
</organism>
<dbReference type="GO" id="GO:0010181">
    <property type="term" value="F:FMN binding"/>
    <property type="evidence" value="ECO:0007669"/>
    <property type="project" value="InterPro"/>
</dbReference>
<dbReference type="RefSeq" id="WP_074731105.1">
    <property type="nucleotide sequence ID" value="NZ_FNYK01000002.1"/>
</dbReference>
<dbReference type="GO" id="GO:0016651">
    <property type="term" value="F:oxidoreductase activity, acting on NAD(P)H"/>
    <property type="evidence" value="ECO:0007669"/>
    <property type="project" value="UniProtKB-ARBA"/>
</dbReference>
<protein>
    <submittedName>
        <fullName evidence="2">Flavodoxin</fullName>
    </submittedName>
</protein>
<name>A0A1H6QDN0_9FIRM</name>
<dbReference type="AlphaFoldDB" id="A0A1H6QDN0"/>
<dbReference type="InterPro" id="IPR008254">
    <property type="entry name" value="Flavodoxin/NO_synth"/>
</dbReference>
<sequence length="142" mass="16118">MKEKIAIVYFSHTGNTKQAAKKLQREVGGDLIEIRKRRPYRSSQRMMVIRAILDRLSGSLPALSEIPHIKDYDKVYLGFPIWCGRCPQIIISFAKLSDLYTGTIIPFYTSGGSLAGNSQAKLQRIYKHACVEEPINMNKKTQ</sequence>